<dbReference type="InterPro" id="IPR027417">
    <property type="entry name" value="P-loop_NTPase"/>
</dbReference>
<dbReference type="SUPFAM" id="SSF52540">
    <property type="entry name" value="P-loop containing nucleoside triphosphate hydrolases"/>
    <property type="match status" value="1"/>
</dbReference>
<keyword evidence="1" id="KW-0808">Transferase</keyword>
<name>A0ABZ0Z198_9CAUD</name>
<keyword evidence="2" id="KW-1185">Reference proteome</keyword>
<dbReference type="Proteomes" id="UP001349343">
    <property type="component" value="Segment"/>
</dbReference>
<dbReference type="GO" id="GO:0016301">
    <property type="term" value="F:kinase activity"/>
    <property type="evidence" value="ECO:0007669"/>
    <property type="project" value="UniProtKB-KW"/>
</dbReference>
<evidence type="ECO:0000313" key="1">
    <source>
        <dbReference type="EMBL" id="WQJ52944.1"/>
    </source>
</evidence>
<keyword evidence="1" id="KW-0418">Kinase</keyword>
<dbReference type="EMBL" id="OR769222">
    <property type="protein sequence ID" value="WQJ52944.1"/>
    <property type="molecule type" value="Genomic_DNA"/>
</dbReference>
<organism evidence="1 2">
    <name type="scientific">phage Lak_Megaphage_RVC_JS4_GC31</name>
    <dbReference type="NCBI Taxonomy" id="3109228"/>
    <lineage>
        <taxon>Viruses</taxon>
        <taxon>Duplodnaviria</taxon>
        <taxon>Heunggongvirae</taxon>
        <taxon>Uroviricota</taxon>
        <taxon>Caudoviricetes</taxon>
        <taxon>Caudoviricetes code 15 clade</taxon>
    </lineage>
</organism>
<accession>A0ABZ0Z198</accession>
<proteinExistence type="predicted"/>
<sequence>MTTKLIIIDGMDNTGKSTLIKRLTNVLEQLGHTTITIHSQKPPKDIKPEETSKYQHDYYTDLINKLVELKHEHKYDYIILDRGWISEYVYGPLYRNRAKQEIVEDNIVLDKKVLSEFDACTGIYLIMMLGTTDFLLKQEDGKSLSKNSKKLIDIERNEFEKGFSYSLISKKSYYMVNNENSYIEILPDVCKDIFYYN</sequence>
<dbReference type="Gene3D" id="3.40.50.300">
    <property type="entry name" value="P-loop containing nucleotide triphosphate hydrolases"/>
    <property type="match status" value="1"/>
</dbReference>
<reference evidence="1 2" key="1">
    <citation type="submission" date="2023-11" db="EMBL/GenBank/DDBJ databases">
        <authorList>
            <person name="Cook R."/>
            <person name="Crisci M."/>
            <person name="Pye H."/>
            <person name="Adriaenssens E."/>
            <person name="Santini J."/>
        </authorList>
    </citation>
    <scope>NUCLEOTIDE SEQUENCE [LARGE SCALE GENOMIC DNA]</scope>
    <source>
        <strain evidence="1">Lak_Megaphage_RVC_JS4_GC31</strain>
    </source>
</reference>
<protein>
    <submittedName>
        <fullName evidence="1">Thymidylate kinase</fullName>
    </submittedName>
</protein>
<evidence type="ECO:0000313" key="2">
    <source>
        <dbReference type="Proteomes" id="UP001349343"/>
    </source>
</evidence>